<dbReference type="PANTHER" id="PTHR43464:SF19">
    <property type="entry name" value="UBIQUINONE BIOSYNTHESIS O-METHYLTRANSFERASE, MITOCHONDRIAL"/>
    <property type="match status" value="1"/>
</dbReference>
<dbReference type="Proteomes" id="UP001620520">
    <property type="component" value="Unassembled WGS sequence"/>
</dbReference>
<evidence type="ECO:0000313" key="6">
    <source>
        <dbReference type="Proteomes" id="UP001620520"/>
    </source>
</evidence>
<evidence type="ECO:0000256" key="3">
    <source>
        <dbReference type="ARBA" id="ARBA00022691"/>
    </source>
</evidence>
<name>A0ABW8NCR5_9MICC</name>
<accession>A0ABW8NCR5</accession>
<keyword evidence="6" id="KW-1185">Reference proteome</keyword>
<keyword evidence="3" id="KW-0949">S-adenosyl-L-methionine</keyword>
<dbReference type="Pfam" id="PF13649">
    <property type="entry name" value="Methyltransf_25"/>
    <property type="match status" value="1"/>
</dbReference>
<gene>
    <name evidence="5" type="ORF">ABIA52_004270</name>
</gene>
<dbReference type="EMBL" id="JBIYEW010000003">
    <property type="protein sequence ID" value="MFK4641381.1"/>
    <property type="molecule type" value="Genomic_DNA"/>
</dbReference>
<dbReference type="SUPFAM" id="SSF53335">
    <property type="entry name" value="S-adenosyl-L-methionine-dependent methyltransferases"/>
    <property type="match status" value="1"/>
</dbReference>
<dbReference type="CDD" id="cd02440">
    <property type="entry name" value="AdoMet_MTases"/>
    <property type="match status" value="1"/>
</dbReference>
<evidence type="ECO:0000259" key="4">
    <source>
        <dbReference type="Pfam" id="PF13649"/>
    </source>
</evidence>
<proteinExistence type="predicted"/>
<dbReference type="Gene3D" id="3.40.50.150">
    <property type="entry name" value="Vaccinia Virus protein VP39"/>
    <property type="match status" value="1"/>
</dbReference>
<sequence>MPSRLTEAQLSALYDVENQWAEDDDFFLAFVNEQANRRVLDLGCGTGRISLALAAHGHSVMGIDPNPGSLTAARGKPGAEGVRWVAGTSAEIPDTEVFDVAIMTAHVAQAIHDDGGWCRTLADVRRALAPGGRLAFDSRDPAARAWERWNPENTRITHTLSDGSSVETWKESFLDPEAGGLVALTEHRSLQGGPVQTETSLLAFRTVDQLRQDLSTAGFAVEDIFGGWSGESVGTGQGELIFLARKPA</sequence>
<dbReference type="GO" id="GO:0032259">
    <property type="term" value="P:methylation"/>
    <property type="evidence" value="ECO:0007669"/>
    <property type="project" value="UniProtKB-KW"/>
</dbReference>
<dbReference type="InterPro" id="IPR029063">
    <property type="entry name" value="SAM-dependent_MTases_sf"/>
</dbReference>
<dbReference type="PANTHER" id="PTHR43464">
    <property type="entry name" value="METHYLTRANSFERASE"/>
    <property type="match status" value="1"/>
</dbReference>
<evidence type="ECO:0000256" key="2">
    <source>
        <dbReference type="ARBA" id="ARBA00022679"/>
    </source>
</evidence>
<comment type="caution">
    <text evidence="5">The sequence shown here is derived from an EMBL/GenBank/DDBJ whole genome shotgun (WGS) entry which is preliminary data.</text>
</comment>
<reference evidence="5 6" key="1">
    <citation type="submission" date="2024-10" db="EMBL/GenBank/DDBJ databases">
        <title>Novel secondary metabolite-producing bacteria for plant disease control.</title>
        <authorList>
            <person name="Chevrette M."/>
        </authorList>
    </citation>
    <scope>NUCLEOTIDE SEQUENCE [LARGE SCALE GENOMIC DNA]</scope>
    <source>
        <strain evidence="5 6">J30 TE3557</strain>
    </source>
</reference>
<evidence type="ECO:0000313" key="5">
    <source>
        <dbReference type="EMBL" id="MFK4641381.1"/>
    </source>
</evidence>
<feature type="domain" description="Methyltransferase" evidence="4">
    <location>
        <begin position="39"/>
        <end position="132"/>
    </location>
</feature>
<dbReference type="RefSeq" id="WP_404595657.1">
    <property type="nucleotide sequence ID" value="NZ_JBIYEW010000003.1"/>
</dbReference>
<keyword evidence="1 5" id="KW-0489">Methyltransferase</keyword>
<keyword evidence="2" id="KW-0808">Transferase</keyword>
<dbReference type="GO" id="GO:0008168">
    <property type="term" value="F:methyltransferase activity"/>
    <property type="evidence" value="ECO:0007669"/>
    <property type="project" value="UniProtKB-KW"/>
</dbReference>
<evidence type="ECO:0000256" key="1">
    <source>
        <dbReference type="ARBA" id="ARBA00022603"/>
    </source>
</evidence>
<dbReference type="InterPro" id="IPR041698">
    <property type="entry name" value="Methyltransf_25"/>
</dbReference>
<protein>
    <submittedName>
        <fullName evidence="5">SAM-dependent methyltransferase</fullName>
    </submittedName>
</protein>
<organism evidence="5 6">
    <name type="scientific">Paenarthrobacter histidinolovorans</name>
    <dbReference type="NCBI Taxonomy" id="43664"/>
    <lineage>
        <taxon>Bacteria</taxon>
        <taxon>Bacillati</taxon>
        <taxon>Actinomycetota</taxon>
        <taxon>Actinomycetes</taxon>
        <taxon>Micrococcales</taxon>
        <taxon>Micrococcaceae</taxon>
        <taxon>Paenarthrobacter</taxon>
    </lineage>
</organism>